<dbReference type="OrthoDB" id="1914848at2"/>
<comment type="caution">
    <text evidence="1">The sequence shown here is derived from an EMBL/GenBank/DDBJ whole genome shotgun (WGS) entry which is preliminary data.</text>
</comment>
<evidence type="ECO:0000313" key="1">
    <source>
        <dbReference type="EMBL" id="RNC99800.1"/>
    </source>
</evidence>
<name>A0A3M8HCJ5_9BACI</name>
<organism evidence="1 2">
    <name type="scientific">Lysinibacillus halotolerans</name>
    <dbReference type="NCBI Taxonomy" id="1368476"/>
    <lineage>
        <taxon>Bacteria</taxon>
        <taxon>Bacillati</taxon>
        <taxon>Bacillota</taxon>
        <taxon>Bacilli</taxon>
        <taxon>Bacillales</taxon>
        <taxon>Bacillaceae</taxon>
        <taxon>Lysinibacillus</taxon>
    </lineage>
</organism>
<dbReference type="EMBL" id="RHLQ01000012">
    <property type="protein sequence ID" value="RNC99800.1"/>
    <property type="molecule type" value="Genomic_DNA"/>
</dbReference>
<dbReference type="RefSeq" id="WP_122971531.1">
    <property type="nucleotide sequence ID" value="NZ_RHLQ01000012.1"/>
</dbReference>
<dbReference type="AlphaFoldDB" id="A0A3M8HCJ5"/>
<proteinExistence type="predicted"/>
<keyword evidence="1" id="KW-0808">Transferase</keyword>
<dbReference type="Proteomes" id="UP000279909">
    <property type="component" value="Unassembled WGS sequence"/>
</dbReference>
<keyword evidence="2" id="KW-1185">Reference proteome</keyword>
<protein>
    <submittedName>
        <fullName evidence="1">Methyltransferase</fullName>
    </submittedName>
</protein>
<accession>A0A3M8HCJ5</accession>
<gene>
    <name evidence="1" type="ORF">EC501_06745</name>
</gene>
<dbReference type="GO" id="GO:0008168">
    <property type="term" value="F:methyltransferase activity"/>
    <property type="evidence" value="ECO:0007669"/>
    <property type="project" value="UniProtKB-KW"/>
</dbReference>
<reference evidence="1 2" key="1">
    <citation type="journal article" date="2014" name="Int. J. Syst. Evol. Microbiol.">
        <title>Lysinibacillus halotolerans sp. nov., isolated from saline-alkaline soil.</title>
        <authorList>
            <person name="Kong D."/>
            <person name="Wang Y."/>
            <person name="Zhao B."/>
            <person name="Li Y."/>
            <person name="Song J."/>
            <person name="Zhai Y."/>
            <person name="Zhang C."/>
            <person name="Wang H."/>
            <person name="Chen X."/>
            <person name="Zhao B."/>
            <person name="Ruan Z."/>
        </authorList>
    </citation>
    <scope>NUCLEOTIDE SEQUENCE [LARGE SCALE GENOMIC DNA]</scope>
    <source>
        <strain evidence="1 2">MCCC 1A12703</strain>
    </source>
</reference>
<keyword evidence="1" id="KW-0489">Methyltransferase</keyword>
<sequence length="83" mass="9137">MNKVLVEIFLPASNRSFDVYLPLESRLSEVLPVVSALITDLSGGTFKANNETILCDFETSIIFNINMTVSELGIQNGSKLMLI</sequence>
<dbReference type="GO" id="GO:0032259">
    <property type="term" value="P:methylation"/>
    <property type="evidence" value="ECO:0007669"/>
    <property type="project" value="UniProtKB-KW"/>
</dbReference>
<evidence type="ECO:0000313" key="2">
    <source>
        <dbReference type="Proteomes" id="UP000279909"/>
    </source>
</evidence>